<evidence type="ECO:0000313" key="2">
    <source>
        <dbReference type="EMBL" id="CAH1954873.1"/>
    </source>
</evidence>
<dbReference type="OrthoDB" id="6618525at2759"/>
<evidence type="ECO:0000256" key="1">
    <source>
        <dbReference type="SAM" id="MobiDB-lite"/>
    </source>
</evidence>
<protein>
    <submittedName>
        <fullName evidence="2">Uncharacterized protein</fullName>
    </submittedName>
</protein>
<evidence type="ECO:0000313" key="3">
    <source>
        <dbReference type="Proteomes" id="UP001152888"/>
    </source>
</evidence>
<name>A0A9P0NT30_ACAOB</name>
<organism evidence="2 3">
    <name type="scientific">Acanthoscelides obtectus</name>
    <name type="common">Bean weevil</name>
    <name type="synonym">Bruchus obtectus</name>
    <dbReference type="NCBI Taxonomy" id="200917"/>
    <lineage>
        <taxon>Eukaryota</taxon>
        <taxon>Metazoa</taxon>
        <taxon>Ecdysozoa</taxon>
        <taxon>Arthropoda</taxon>
        <taxon>Hexapoda</taxon>
        <taxon>Insecta</taxon>
        <taxon>Pterygota</taxon>
        <taxon>Neoptera</taxon>
        <taxon>Endopterygota</taxon>
        <taxon>Coleoptera</taxon>
        <taxon>Polyphaga</taxon>
        <taxon>Cucujiformia</taxon>
        <taxon>Chrysomeloidea</taxon>
        <taxon>Chrysomelidae</taxon>
        <taxon>Bruchinae</taxon>
        <taxon>Bruchini</taxon>
        <taxon>Acanthoscelides</taxon>
    </lineage>
</organism>
<feature type="region of interest" description="Disordered" evidence="1">
    <location>
        <begin position="1"/>
        <end position="27"/>
    </location>
</feature>
<feature type="compositionally biased region" description="Acidic residues" evidence="1">
    <location>
        <begin position="1"/>
        <end position="10"/>
    </location>
</feature>
<dbReference type="AlphaFoldDB" id="A0A9P0NT30"/>
<dbReference type="Proteomes" id="UP001152888">
    <property type="component" value="Unassembled WGS sequence"/>
</dbReference>
<proteinExistence type="predicted"/>
<accession>A0A9P0NT30</accession>
<dbReference type="EMBL" id="CAKOFQ010006656">
    <property type="protein sequence ID" value="CAH1954873.1"/>
    <property type="molecule type" value="Genomic_DNA"/>
</dbReference>
<gene>
    <name evidence="2" type="ORF">ACAOBT_LOCUS786</name>
</gene>
<reference evidence="2" key="1">
    <citation type="submission" date="2022-03" db="EMBL/GenBank/DDBJ databases">
        <authorList>
            <person name="Sayadi A."/>
        </authorList>
    </citation>
    <scope>NUCLEOTIDE SEQUENCE</scope>
</reference>
<comment type="caution">
    <text evidence="2">The sequence shown here is derived from an EMBL/GenBank/DDBJ whole genome shotgun (WGS) entry which is preliminary data.</text>
</comment>
<sequence length="144" mass="16853">MYNNDDDTEENERPYRDEQVEDNIDEPVREEIETIIENMKDQKSAGYNVRDKISRKNTKMRKAISPEERLSLTLRFLATGESYHSLMYLYRIPVSTIARIVPQCCTAIHEVLQTEYLKVPNTQAEWTLPMILKICGISRTVWAP</sequence>
<keyword evidence="3" id="KW-1185">Reference proteome</keyword>